<dbReference type="InterPro" id="IPR036691">
    <property type="entry name" value="Endo/exonu/phosph_ase_sf"/>
</dbReference>
<organism evidence="1 2">
    <name type="scientific">Solanum commersonii</name>
    <name type="common">Commerson's wild potato</name>
    <name type="synonym">Commerson's nightshade</name>
    <dbReference type="NCBI Taxonomy" id="4109"/>
    <lineage>
        <taxon>Eukaryota</taxon>
        <taxon>Viridiplantae</taxon>
        <taxon>Streptophyta</taxon>
        <taxon>Embryophyta</taxon>
        <taxon>Tracheophyta</taxon>
        <taxon>Spermatophyta</taxon>
        <taxon>Magnoliopsida</taxon>
        <taxon>eudicotyledons</taxon>
        <taxon>Gunneridae</taxon>
        <taxon>Pentapetalae</taxon>
        <taxon>asterids</taxon>
        <taxon>lamiids</taxon>
        <taxon>Solanales</taxon>
        <taxon>Solanaceae</taxon>
        <taxon>Solanoideae</taxon>
        <taxon>Solaneae</taxon>
        <taxon>Solanum</taxon>
    </lineage>
</organism>
<dbReference type="PANTHER" id="PTHR33116">
    <property type="entry name" value="REVERSE TRANSCRIPTASE ZINC-BINDING DOMAIN-CONTAINING PROTEIN-RELATED-RELATED"/>
    <property type="match status" value="1"/>
</dbReference>
<dbReference type="OrthoDB" id="850801at2759"/>
<evidence type="ECO:0000313" key="1">
    <source>
        <dbReference type="EMBL" id="KAG5577642.1"/>
    </source>
</evidence>
<keyword evidence="2" id="KW-1185">Reference proteome</keyword>
<reference evidence="1 2" key="1">
    <citation type="submission" date="2020-09" db="EMBL/GenBank/DDBJ databases">
        <title>De no assembly of potato wild relative species, Solanum commersonii.</title>
        <authorList>
            <person name="Cho K."/>
        </authorList>
    </citation>
    <scope>NUCLEOTIDE SEQUENCE [LARGE SCALE GENOMIC DNA]</scope>
    <source>
        <strain evidence="1">LZ3.2</strain>
        <tissue evidence="1">Leaf</tissue>
    </source>
</reference>
<dbReference type="PANTHER" id="PTHR33116:SF78">
    <property type="entry name" value="OS12G0587133 PROTEIN"/>
    <property type="match status" value="1"/>
</dbReference>
<gene>
    <name evidence="1" type="ORF">H5410_057776</name>
</gene>
<accession>A0A9J5WPW7</accession>
<dbReference type="SUPFAM" id="SSF56219">
    <property type="entry name" value="DNase I-like"/>
    <property type="match status" value="1"/>
</dbReference>
<dbReference type="Gene3D" id="3.60.10.10">
    <property type="entry name" value="Endonuclease/exonuclease/phosphatase"/>
    <property type="match status" value="1"/>
</dbReference>
<protein>
    <submittedName>
        <fullName evidence="1">Uncharacterized protein</fullName>
    </submittedName>
</protein>
<proteinExistence type="predicted"/>
<comment type="caution">
    <text evidence="1">The sequence shown here is derived from an EMBL/GenBank/DDBJ whole genome shotgun (WGS) entry which is preliminary data.</text>
</comment>
<evidence type="ECO:0000313" key="2">
    <source>
        <dbReference type="Proteomes" id="UP000824120"/>
    </source>
</evidence>
<sequence length="611" mass="72255">MQDSFSWFLIGVYAPHIRSEKLECWEEVTAVQLCGGPWVVCGDFNTVRTGRKESAARLDRFLYYVEWEEFFKNIKQMVMPRVTSGHCPILLQCDDWEKQRPYFKFKNWWLEIDGFRELVHKWWNEFEVIGSPYYVLSLKLRMLKKKITEWSKLACGGLDIKKRNLLAEFADIDLVQDTRALNEDEMIVRTTVLVELEKLAKNEEARWRQKSRVLWLKQGDNNTNFFQRMATTHKRYNAIDKLVIRGEEIKDPDQIKVSMIEFYKNLYSESESWRPAFGIANCPRISQEDQEWLQRPFTEVEILAGNLGCQVASLPTKYLGMPLGAKNKELEVWNEILQRSERKLAKWKSQYLSLGGRLTLIKSIMDDQPTYMMSLFPLPVSIEKKINKARRVFLWQGNKEKKGYNLVKWDKVTLSKEQGGLGIKKLRAHNRSLLKKWLWRFCCEDMALWRRFISQIYGLLNSWMTEEVTGTFGCSVWQTIRRLWFSFSNNLKYKIGNVEKTNFWNELCIGEENLKTTFPDVSLQQMDKVAQVWSPQGWNLIFRRALNDWEINRMVELLQVLNFFLGVNAGPDMPVWKLHNKGSFTVKSCYWRLNYSRTMKNYLVMETGLEG</sequence>
<dbReference type="AlphaFoldDB" id="A0A9J5WPW7"/>
<dbReference type="Proteomes" id="UP000824120">
    <property type="component" value="Chromosome 11"/>
</dbReference>
<name>A0A9J5WPW7_SOLCO</name>
<dbReference type="EMBL" id="JACXVP010000011">
    <property type="protein sequence ID" value="KAG5577642.1"/>
    <property type="molecule type" value="Genomic_DNA"/>
</dbReference>